<keyword evidence="3" id="KW-0732">Signal</keyword>
<dbReference type="AlphaFoldDB" id="A0A7W9BEX1"/>
<dbReference type="PANTHER" id="PTHR46825:SF9">
    <property type="entry name" value="BETA-LACTAMASE-RELATED DOMAIN-CONTAINING PROTEIN"/>
    <property type="match status" value="1"/>
</dbReference>
<protein>
    <submittedName>
        <fullName evidence="5">CubicO group peptidase (Beta-lactamase class C family)</fullName>
    </submittedName>
</protein>
<dbReference type="InterPro" id="IPR012338">
    <property type="entry name" value="Beta-lactam/transpept-like"/>
</dbReference>
<dbReference type="InterPro" id="IPR050491">
    <property type="entry name" value="AmpC-like"/>
</dbReference>
<keyword evidence="2" id="KW-0812">Transmembrane</keyword>
<feature type="region of interest" description="Disordered" evidence="1">
    <location>
        <begin position="27"/>
        <end position="47"/>
    </location>
</feature>
<evidence type="ECO:0000259" key="4">
    <source>
        <dbReference type="Pfam" id="PF00144"/>
    </source>
</evidence>
<feature type="chain" id="PRO_5031307537" evidence="3">
    <location>
        <begin position="21"/>
        <end position="655"/>
    </location>
</feature>
<evidence type="ECO:0000256" key="2">
    <source>
        <dbReference type="SAM" id="Phobius"/>
    </source>
</evidence>
<keyword evidence="2" id="KW-1133">Transmembrane helix</keyword>
<sequence>MSRRWLAGLGGLLIAAAAFAQRDLPVAPRPATPPAETSTAPVVPGPPPLTAADVGAWLDGFMPGSLQAGKIAGAQVVVVKDGQVLFKKGYGMADVAAKTPMNVDLTTMRIGSTSKLFTWTAVMQQVQAGKIDLDADINRYLDFHVEPRGGRAITMNDLMRHRGGFEEGIKDLLTTDPKLLKTTERYLKENRRPQLFTAGEVPAYSNYGTTLAGYIVQRVSGEPFDEYVERHILAPLGMAHTTLRQPLPPSLARNASKGYRQSDGPPAAFELVGTPPAGAVSTTGGDMAAFMIAHLQDGRYGNAQILRPDIARLMHSPAVAPRPGFDTLAHGFFRAERNGRVMLGHGGDTVVFHTDLELLPQEQVGIYVSFNSRGENDAVYGARERLIDLFMDRYFPASTPVMPPAIASASADAAALAGHYETSRRVQTGFIGIFYLLQQDVVSANPDGTVSVSSIVGKSFREVAPRLWREVGGTRQLAIVEIDGRRNIMDSNNPVQFMRAAPLSRNGRLNTWIAGLSVAVLLLTAIAWPLAWWLRRRYRAKPVLTGRPLLAKRLVRAAAWGDLTYLAGWYIILAPILKIEVQVYNSSLDGWIRLLQVAQIVPIAGALVGIWNLWLSWKPDRNWGARVRATVVCAALIGILWLAWMGKLTSFNLNY</sequence>
<evidence type="ECO:0000256" key="3">
    <source>
        <dbReference type="SAM" id="SignalP"/>
    </source>
</evidence>
<keyword evidence="2" id="KW-0472">Membrane</keyword>
<gene>
    <name evidence="5" type="ORF">FHS94_002471</name>
</gene>
<proteinExistence type="predicted"/>
<dbReference type="EMBL" id="JACIJK010000007">
    <property type="protein sequence ID" value="MBB5715616.1"/>
    <property type="molecule type" value="Genomic_DNA"/>
</dbReference>
<evidence type="ECO:0000313" key="5">
    <source>
        <dbReference type="EMBL" id="MBB5715616.1"/>
    </source>
</evidence>
<evidence type="ECO:0000313" key="6">
    <source>
        <dbReference type="Proteomes" id="UP000546200"/>
    </source>
</evidence>
<organism evidence="5 6">
    <name type="scientific">Sphingomonas aerophila</name>
    <dbReference type="NCBI Taxonomy" id="1344948"/>
    <lineage>
        <taxon>Bacteria</taxon>
        <taxon>Pseudomonadati</taxon>
        <taxon>Pseudomonadota</taxon>
        <taxon>Alphaproteobacteria</taxon>
        <taxon>Sphingomonadales</taxon>
        <taxon>Sphingomonadaceae</taxon>
        <taxon>Sphingomonas</taxon>
    </lineage>
</organism>
<feature type="transmembrane region" description="Helical" evidence="2">
    <location>
        <begin position="597"/>
        <end position="615"/>
    </location>
</feature>
<dbReference type="InterPro" id="IPR001466">
    <property type="entry name" value="Beta-lactam-related"/>
</dbReference>
<dbReference type="PANTHER" id="PTHR46825">
    <property type="entry name" value="D-ALANYL-D-ALANINE-CARBOXYPEPTIDASE/ENDOPEPTIDASE AMPH"/>
    <property type="match status" value="1"/>
</dbReference>
<name>A0A7W9BEX1_9SPHN</name>
<accession>A0A7W9BEX1</accession>
<reference evidence="5 6" key="1">
    <citation type="submission" date="2020-08" db="EMBL/GenBank/DDBJ databases">
        <title>Genomic Encyclopedia of Type Strains, Phase IV (KMG-IV): sequencing the most valuable type-strain genomes for metagenomic binning, comparative biology and taxonomic classification.</title>
        <authorList>
            <person name="Goeker M."/>
        </authorList>
    </citation>
    <scope>NUCLEOTIDE SEQUENCE [LARGE SCALE GENOMIC DNA]</scope>
    <source>
        <strain evidence="5 6">DSM 100044</strain>
    </source>
</reference>
<feature type="transmembrane region" description="Helical" evidence="2">
    <location>
        <begin position="627"/>
        <end position="646"/>
    </location>
</feature>
<dbReference type="Gene3D" id="3.40.710.10">
    <property type="entry name" value="DD-peptidase/beta-lactamase superfamily"/>
    <property type="match status" value="1"/>
</dbReference>
<comment type="caution">
    <text evidence="5">The sequence shown here is derived from an EMBL/GenBank/DDBJ whole genome shotgun (WGS) entry which is preliminary data.</text>
</comment>
<evidence type="ECO:0000256" key="1">
    <source>
        <dbReference type="SAM" id="MobiDB-lite"/>
    </source>
</evidence>
<dbReference type="Pfam" id="PF00144">
    <property type="entry name" value="Beta-lactamase"/>
    <property type="match status" value="1"/>
</dbReference>
<dbReference type="RefSeq" id="WP_184058118.1">
    <property type="nucleotide sequence ID" value="NZ_JACIJK010000007.1"/>
</dbReference>
<feature type="transmembrane region" description="Helical" evidence="2">
    <location>
        <begin position="554"/>
        <end position="577"/>
    </location>
</feature>
<keyword evidence="6" id="KW-1185">Reference proteome</keyword>
<feature type="signal peptide" evidence="3">
    <location>
        <begin position="1"/>
        <end position="20"/>
    </location>
</feature>
<dbReference type="Proteomes" id="UP000546200">
    <property type="component" value="Unassembled WGS sequence"/>
</dbReference>
<feature type="domain" description="Beta-lactamase-related" evidence="4">
    <location>
        <begin position="66"/>
        <end position="383"/>
    </location>
</feature>
<dbReference type="SUPFAM" id="SSF56601">
    <property type="entry name" value="beta-lactamase/transpeptidase-like"/>
    <property type="match status" value="1"/>
</dbReference>
<feature type="transmembrane region" description="Helical" evidence="2">
    <location>
        <begin position="512"/>
        <end position="534"/>
    </location>
</feature>